<keyword evidence="1" id="KW-0472">Membrane</keyword>
<feature type="transmembrane region" description="Helical" evidence="1">
    <location>
        <begin position="31"/>
        <end position="51"/>
    </location>
</feature>
<feature type="transmembrane region" description="Helical" evidence="1">
    <location>
        <begin position="103"/>
        <end position="123"/>
    </location>
</feature>
<dbReference type="EMBL" id="JRXF01000094">
    <property type="protein sequence ID" value="KOC86165.1"/>
    <property type="molecule type" value="Genomic_DNA"/>
</dbReference>
<keyword evidence="1" id="KW-1133">Transmembrane helix</keyword>
<dbReference type="Proteomes" id="UP000036851">
    <property type="component" value="Unassembled WGS sequence"/>
</dbReference>
<feature type="non-terminal residue" evidence="2">
    <location>
        <position position="1"/>
    </location>
</feature>
<organism evidence="2 3">
    <name type="scientific">Winslowiella iniecta</name>
    <dbReference type="NCBI Taxonomy" id="1560201"/>
    <lineage>
        <taxon>Bacteria</taxon>
        <taxon>Pseudomonadati</taxon>
        <taxon>Pseudomonadota</taxon>
        <taxon>Gammaproteobacteria</taxon>
        <taxon>Enterobacterales</taxon>
        <taxon>Erwiniaceae</taxon>
        <taxon>Winslowiella</taxon>
    </lineage>
</organism>
<feature type="transmembrane region" description="Helical" evidence="1">
    <location>
        <begin position="63"/>
        <end position="83"/>
    </location>
</feature>
<dbReference type="PATRIC" id="fig|1560201.4.peg.4695"/>
<evidence type="ECO:0000313" key="3">
    <source>
        <dbReference type="Proteomes" id="UP000036851"/>
    </source>
</evidence>
<evidence type="ECO:0000313" key="2">
    <source>
        <dbReference type="EMBL" id="KOC86165.1"/>
    </source>
</evidence>
<reference evidence="2 3" key="1">
    <citation type="journal article" date="2015" name="Int. J. Syst. Evol. Microbiol.">
        <title>Erwinia iniecta sp. nov., isolated from Russian wheat aphids (Diuraphis noxia).</title>
        <authorList>
            <person name="Campillo T."/>
            <person name="Luna E."/>
            <person name="Portier P."/>
            <person name="Fischer-Le Saux M."/>
            <person name="Lapitan N."/>
            <person name="Tisserat N.A."/>
            <person name="Leach J.E."/>
        </authorList>
    </citation>
    <scope>NUCLEOTIDE SEQUENCE [LARGE SCALE GENOMIC DNA]</scope>
    <source>
        <strain evidence="2 3">B149</strain>
    </source>
</reference>
<protein>
    <recommendedName>
        <fullName evidence="4">RHS repeat-associated core domain-containing protein</fullName>
    </recommendedName>
</protein>
<proteinExistence type="predicted"/>
<evidence type="ECO:0000256" key="1">
    <source>
        <dbReference type="SAM" id="Phobius"/>
    </source>
</evidence>
<accession>A0A0L7SSW6</accession>
<evidence type="ECO:0008006" key="4">
    <source>
        <dbReference type="Google" id="ProtNLM"/>
    </source>
</evidence>
<feature type="non-terminal residue" evidence="2">
    <location>
        <position position="146"/>
    </location>
</feature>
<comment type="caution">
    <text evidence="2">The sequence shown here is derived from an EMBL/GenBank/DDBJ whole genome shotgun (WGS) entry which is preliminary data.</text>
</comment>
<gene>
    <name evidence="2" type="ORF">NG43_21700</name>
</gene>
<dbReference type="AlphaFoldDB" id="A0A0L7SSW6"/>
<sequence>DSFSPFAAGGINSYGYCAGDPINRADPSGHFSWQAGLGIGMSVLGIFAALWTGGASLAVTSSLSAALDSAGVIPLLTGAASLLADTSGLGSTLVHNSHLSSALGWISFAAGVISLGAGITPLLSEATDALRQRLGTIRRIGLSGGA</sequence>
<keyword evidence="1" id="KW-0812">Transmembrane</keyword>
<name>A0A0L7SSW6_9GAMM</name>